<dbReference type="InterPro" id="IPR016181">
    <property type="entry name" value="Acyl_CoA_acyltransferase"/>
</dbReference>
<dbReference type="Gene3D" id="3.40.630.30">
    <property type="match status" value="1"/>
</dbReference>
<dbReference type="Pfam" id="PF00583">
    <property type="entry name" value="Acetyltransf_1"/>
    <property type="match status" value="1"/>
</dbReference>
<dbReference type="PROSITE" id="PS51186">
    <property type="entry name" value="GNAT"/>
    <property type="match status" value="1"/>
</dbReference>
<dbReference type="GO" id="GO:0016747">
    <property type="term" value="F:acyltransferase activity, transferring groups other than amino-acyl groups"/>
    <property type="evidence" value="ECO:0007669"/>
    <property type="project" value="InterPro"/>
</dbReference>
<evidence type="ECO:0000259" key="1">
    <source>
        <dbReference type="PROSITE" id="PS51186"/>
    </source>
</evidence>
<dbReference type="SUPFAM" id="SSF55729">
    <property type="entry name" value="Acyl-CoA N-acyltransferases (Nat)"/>
    <property type="match status" value="1"/>
</dbReference>
<protein>
    <recommendedName>
        <fullName evidence="1">N-acetyltransferase domain-containing protein</fullName>
    </recommendedName>
</protein>
<dbReference type="EMBL" id="CADCWN010000346">
    <property type="protein sequence ID" value="CAA9588220.1"/>
    <property type="molecule type" value="Genomic_DNA"/>
</dbReference>
<evidence type="ECO:0000313" key="2">
    <source>
        <dbReference type="EMBL" id="CAA9588220.1"/>
    </source>
</evidence>
<sequence length="314" mass="35094">MDTNSEHALNSRLYDTERDLRAMQDLLVEGRSRTDDWHYPHVGDLMGSVFPLSCHVRLQEHICLWHDARGKLLAYAILGEDPAFDCQVLREHEWSGVEEEALAWAETRLAALREQDAKRWGDPLGAVARPGDARRIAFLERHGFRRGEHVEVSLLRSLGEPIAEPVPPAGCRVRAVAGTTDVPDRAAIERDVWLPWPVGKIADDDYARLMRLPGYHRELDVIACAPDGTIAAYVNNWIDPVNRIGVCGPVGTRAAYRRQGFARAALLESLRRQRARGMDRVCISTGEANSPALRLYESLGFAPVSASLDYAKVE</sequence>
<proteinExistence type="predicted"/>
<accession>A0A6J4VUB7</accession>
<reference evidence="2" key="1">
    <citation type="submission" date="2020-02" db="EMBL/GenBank/DDBJ databases">
        <authorList>
            <person name="Meier V. D."/>
        </authorList>
    </citation>
    <scope>NUCLEOTIDE SEQUENCE</scope>
    <source>
        <strain evidence="2">AVDCRST_MAG18</strain>
    </source>
</reference>
<gene>
    <name evidence="2" type="ORF">AVDCRST_MAG18-4318</name>
</gene>
<organism evidence="2">
    <name type="scientific">uncultured Thermomicrobiales bacterium</name>
    <dbReference type="NCBI Taxonomy" id="1645740"/>
    <lineage>
        <taxon>Bacteria</taxon>
        <taxon>Pseudomonadati</taxon>
        <taxon>Thermomicrobiota</taxon>
        <taxon>Thermomicrobia</taxon>
        <taxon>Thermomicrobiales</taxon>
        <taxon>environmental samples</taxon>
    </lineage>
</organism>
<name>A0A6J4VUB7_9BACT</name>
<dbReference type="InterPro" id="IPR000182">
    <property type="entry name" value="GNAT_dom"/>
</dbReference>
<feature type="domain" description="N-acetyltransferase" evidence="1">
    <location>
        <begin position="171"/>
        <end position="314"/>
    </location>
</feature>
<dbReference type="AlphaFoldDB" id="A0A6J4VUB7"/>